<dbReference type="EMBL" id="AWWV01011875">
    <property type="protein sequence ID" value="OMO70023.1"/>
    <property type="molecule type" value="Genomic_DNA"/>
</dbReference>
<feature type="region of interest" description="Disordered" evidence="1">
    <location>
        <begin position="1"/>
        <end position="33"/>
    </location>
</feature>
<organism evidence="2 3">
    <name type="scientific">Corchorus capsularis</name>
    <name type="common">Jute</name>
    <dbReference type="NCBI Taxonomy" id="210143"/>
    <lineage>
        <taxon>Eukaryota</taxon>
        <taxon>Viridiplantae</taxon>
        <taxon>Streptophyta</taxon>
        <taxon>Embryophyta</taxon>
        <taxon>Tracheophyta</taxon>
        <taxon>Spermatophyta</taxon>
        <taxon>Magnoliopsida</taxon>
        <taxon>eudicotyledons</taxon>
        <taxon>Gunneridae</taxon>
        <taxon>Pentapetalae</taxon>
        <taxon>rosids</taxon>
        <taxon>malvids</taxon>
        <taxon>Malvales</taxon>
        <taxon>Malvaceae</taxon>
        <taxon>Grewioideae</taxon>
        <taxon>Apeibeae</taxon>
        <taxon>Corchorus</taxon>
    </lineage>
</organism>
<reference evidence="2 3" key="1">
    <citation type="submission" date="2013-09" db="EMBL/GenBank/DDBJ databases">
        <title>Corchorus capsularis genome sequencing.</title>
        <authorList>
            <person name="Alam M."/>
            <person name="Haque M.S."/>
            <person name="Islam M.S."/>
            <person name="Emdad E.M."/>
            <person name="Islam M.M."/>
            <person name="Ahmed B."/>
            <person name="Halim A."/>
            <person name="Hossen Q.M.M."/>
            <person name="Hossain M.Z."/>
            <person name="Ahmed R."/>
            <person name="Khan M.M."/>
            <person name="Islam R."/>
            <person name="Rashid M.M."/>
            <person name="Khan S.A."/>
            <person name="Rahman M.S."/>
            <person name="Alam M."/>
        </authorList>
    </citation>
    <scope>NUCLEOTIDE SEQUENCE [LARGE SCALE GENOMIC DNA]</scope>
    <source>
        <strain evidence="3">cv. CVL-1</strain>
        <tissue evidence="2">Whole seedling</tissue>
    </source>
</reference>
<gene>
    <name evidence="2" type="ORF">CCACVL1_19140</name>
</gene>
<dbReference type="Proteomes" id="UP000188268">
    <property type="component" value="Unassembled WGS sequence"/>
</dbReference>
<keyword evidence="3" id="KW-1185">Reference proteome</keyword>
<dbReference type="Gramene" id="OMO70023">
    <property type="protein sequence ID" value="OMO70023"/>
    <property type="gene ID" value="CCACVL1_19140"/>
</dbReference>
<evidence type="ECO:0000313" key="2">
    <source>
        <dbReference type="EMBL" id="OMO70023.1"/>
    </source>
</evidence>
<feature type="region of interest" description="Disordered" evidence="1">
    <location>
        <begin position="137"/>
        <end position="175"/>
    </location>
</feature>
<evidence type="ECO:0000256" key="1">
    <source>
        <dbReference type="SAM" id="MobiDB-lite"/>
    </source>
</evidence>
<feature type="compositionally biased region" description="Polar residues" evidence="1">
    <location>
        <begin position="10"/>
        <end position="23"/>
    </location>
</feature>
<accession>A0A1R3HIA3</accession>
<name>A0A1R3HIA3_COCAP</name>
<comment type="caution">
    <text evidence="2">The sequence shown here is derived from an EMBL/GenBank/DDBJ whole genome shotgun (WGS) entry which is preliminary data.</text>
</comment>
<protein>
    <submittedName>
        <fullName evidence="2">Uncharacterized protein</fullName>
    </submittedName>
</protein>
<sequence length="175" mass="19405">MPPKNDGKQPQESLSQVKNTMAPNLSKRAESPDPEIFIWRSLEAIAVTLNKIDKSQNRLAQTLAQQRTESQDSIQNLINRMEQAPPIRQGVEQQVVDGENFNVLLPYPALNLAEMVANNNEEVNNAYSSSVAYVPPHVRNGNGIRNDNSRHPQQRPPQAAVPIPNSPVEAQGKVN</sequence>
<dbReference type="AlphaFoldDB" id="A0A1R3HIA3"/>
<proteinExistence type="predicted"/>
<evidence type="ECO:0000313" key="3">
    <source>
        <dbReference type="Proteomes" id="UP000188268"/>
    </source>
</evidence>